<feature type="domain" description="Polymerase nucleotidyl transferase" evidence="1">
    <location>
        <begin position="7"/>
        <end position="68"/>
    </location>
</feature>
<gene>
    <name evidence="2" type="ORF">BCF89_1132</name>
</gene>
<keyword evidence="2" id="KW-0808">Transferase</keyword>
<dbReference type="InterPro" id="IPR043519">
    <property type="entry name" value="NT_sf"/>
</dbReference>
<dbReference type="InterPro" id="IPR002934">
    <property type="entry name" value="Polymerase_NTP_transf_dom"/>
</dbReference>
<dbReference type="GO" id="GO:0016779">
    <property type="term" value="F:nucleotidyltransferase activity"/>
    <property type="evidence" value="ECO:0007669"/>
    <property type="project" value="InterPro"/>
</dbReference>
<evidence type="ECO:0000313" key="2">
    <source>
        <dbReference type="EMBL" id="PZV98709.1"/>
    </source>
</evidence>
<evidence type="ECO:0000313" key="3">
    <source>
        <dbReference type="Proteomes" id="UP000249646"/>
    </source>
</evidence>
<dbReference type="AlphaFoldDB" id="A0A2W7FWF5"/>
<dbReference type="EMBL" id="QKUB01000013">
    <property type="protein sequence ID" value="PZV98709.1"/>
    <property type="molecule type" value="Genomic_DNA"/>
</dbReference>
<evidence type="ECO:0000259" key="1">
    <source>
        <dbReference type="Pfam" id="PF01909"/>
    </source>
</evidence>
<proteinExistence type="predicted"/>
<dbReference type="SUPFAM" id="SSF81301">
    <property type="entry name" value="Nucleotidyltransferase"/>
    <property type="match status" value="1"/>
</dbReference>
<dbReference type="Gene3D" id="3.30.460.10">
    <property type="entry name" value="Beta Polymerase, domain 2"/>
    <property type="match status" value="1"/>
</dbReference>
<protein>
    <submittedName>
        <fullName evidence="2">Nucleotidyltransferase-like protein</fullName>
    </submittedName>
</protein>
<dbReference type="Pfam" id="PF01909">
    <property type="entry name" value="NTP_transf_2"/>
    <property type="match status" value="1"/>
</dbReference>
<accession>A0A2W7FWF5</accession>
<keyword evidence="3" id="KW-1185">Reference proteome</keyword>
<sequence>MNLKKIINSIVIQHDPIAIFQYGSRGLGINDNNADYDLMVVTDNPTKRYFYYDAESGEKIDIFFTNKEFQTDLKVVKGLAHLQFLFISKNSLLYQTPEFDYEEFISSIKEKQSKLLFELIKSDITRFKFYSYNQRSKKAYYHYAYIASLVSNEKPNWEIIKRIKAWTENKNDIKYLEKCRKLLFEWYLKEKEKKEEGNE</sequence>
<dbReference type="RefSeq" id="WP_111518873.1">
    <property type="nucleotide sequence ID" value="NZ_QKUB01000013.1"/>
</dbReference>
<name>A0A2W7FWF5_9BACT</name>
<dbReference type="Proteomes" id="UP000249646">
    <property type="component" value="Unassembled WGS sequence"/>
</dbReference>
<comment type="caution">
    <text evidence="2">The sequence shown here is derived from an EMBL/GenBank/DDBJ whole genome shotgun (WGS) entry which is preliminary data.</text>
</comment>
<reference evidence="2 3" key="1">
    <citation type="submission" date="2018-06" db="EMBL/GenBank/DDBJ databases">
        <title>Genomic Encyclopedia of Archaeal and Bacterial Type Strains, Phase II (KMG-II): from individual species to whole genera.</title>
        <authorList>
            <person name="Goeker M."/>
        </authorList>
    </citation>
    <scope>NUCLEOTIDE SEQUENCE [LARGE SCALE GENOMIC DNA]</scope>
    <source>
        <strain evidence="2 3">ATCC 51348</strain>
    </source>
</reference>
<organism evidence="2 3">
    <name type="scientific">Metamycoplasma auris</name>
    <dbReference type="NCBI Taxonomy" id="51363"/>
    <lineage>
        <taxon>Bacteria</taxon>
        <taxon>Bacillati</taxon>
        <taxon>Mycoplasmatota</taxon>
        <taxon>Mycoplasmoidales</taxon>
        <taxon>Metamycoplasmataceae</taxon>
        <taxon>Metamycoplasma</taxon>
    </lineage>
</organism>